<keyword evidence="5" id="KW-0472">Membrane</keyword>
<evidence type="ECO:0000259" key="6">
    <source>
        <dbReference type="PROSITE" id="PS50106"/>
    </source>
</evidence>
<evidence type="ECO:0000313" key="9">
    <source>
        <dbReference type="EMBL" id="CAF1103405.1"/>
    </source>
</evidence>
<dbReference type="Proteomes" id="UP000663864">
    <property type="component" value="Unassembled WGS sequence"/>
</dbReference>
<dbReference type="EMBL" id="CAJOBD010000897">
    <property type="protein sequence ID" value="CAF3733743.1"/>
    <property type="molecule type" value="Genomic_DNA"/>
</dbReference>
<keyword evidence="19" id="KW-1185">Reference proteome</keyword>
<dbReference type="Pfam" id="PF00595">
    <property type="entry name" value="PDZ"/>
    <property type="match status" value="1"/>
</dbReference>
<dbReference type="GO" id="GO:0035091">
    <property type="term" value="F:phosphatidylinositol binding"/>
    <property type="evidence" value="ECO:0007669"/>
    <property type="project" value="InterPro"/>
</dbReference>
<evidence type="ECO:0000313" key="15">
    <source>
        <dbReference type="EMBL" id="CAF3615666.1"/>
    </source>
</evidence>
<dbReference type="Proteomes" id="UP000663823">
    <property type="component" value="Unassembled WGS sequence"/>
</dbReference>
<dbReference type="Pfam" id="PF00788">
    <property type="entry name" value="RA"/>
    <property type="match status" value="1"/>
</dbReference>
<evidence type="ECO:0000313" key="12">
    <source>
        <dbReference type="EMBL" id="CAF1149393.1"/>
    </source>
</evidence>
<evidence type="ECO:0000313" key="10">
    <source>
        <dbReference type="EMBL" id="CAF1107081.1"/>
    </source>
</evidence>
<dbReference type="InterPro" id="IPR001478">
    <property type="entry name" value="PDZ"/>
</dbReference>
<dbReference type="Proteomes" id="UP000663874">
    <property type="component" value="Unassembled WGS sequence"/>
</dbReference>
<evidence type="ECO:0000256" key="2">
    <source>
        <dbReference type="ARBA" id="ARBA00004412"/>
    </source>
</evidence>
<evidence type="ECO:0000313" key="16">
    <source>
        <dbReference type="EMBL" id="CAF3733013.1"/>
    </source>
</evidence>
<evidence type="ECO:0008006" key="20">
    <source>
        <dbReference type="Google" id="ProtNLM"/>
    </source>
</evidence>
<dbReference type="InterPro" id="IPR029071">
    <property type="entry name" value="Ubiquitin-like_domsf"/>
</dbReference>
<dbReference type="GO" id="GO:0007165">
    <property type="term" value="P:signal transduction"/>
    <property type="evidence" value="ECO:0007669"/>
    <property type="project" value="InterPro"/>
</dbReference>
<evidence type="ECO:0000259" key="7">
    <source>
        <dbReference type="PROSITE" id="PS50195"/>
    </source>
</evidence>
<dbReference type="EMBL" id="CAJNOH010000901">
    <property type="protein sequence ID" value="CAF1145288.1"/>
    <property type="molecule type" value="Genomic_DNA"/>
</dbReference>
<dbReference type="Proteomes" id="UP000663854">
    <property type="component" value="Unassembled WGS sequence"/>
</dbReference>
<name>A0A814SA73_9BILA</name>
<feature type="domain" description="Ras-associating" evidence="8">
    <location>
        <begin position="265"/>
        <end position="352"/>
    </location>
</feature>
<comment type="caution">
    <text evidence="11">The sequence shown here is derived from an EMBL/GenBank/DDBJ whole genome shotgun (WGS) entry which is preliminary data.</text>
</comment>
<dbReference type="EMBL" id="CAJOAX010001636">
    <property type="protein sequence ID" value="CAF3733013.1"/>
    <property type="molecule type" value="Genomic_DNA"/>
</dbReference>
<dbReference type="PANTHER" id="PTHR12431:SF19">
    <property type="entry name" value="SORTING NEXIN-27"/>
    <property type="match status" value="1"/>
</dbReference>
<dbReference type="Proteomes" id="UP000663870">
    <property type="component" value="Unassembled WGS sequence"/>
</dbReference>
<evidence type="ECO:0000256" key="4">
    <source>
        <dbReference type="ARBA" id="ARBA00023121"/>
    </source>
</evidence>
<dbReference type="OrthoDB" id="10036828at2759"/>
<protein>
    <recommendedName>
        <fullName evidence="20">Sorting nexin-27</fullName>
    </recommendedName>
</protein>
<dbReference type="GO" id="GO:0005769">
    <property type="term" value="C:early endosome"/>
    <property type="evidence" value="ECO:0007669"/>
    <property type="project" value="UniProtKB-SubCell"/>
</dbReference>
<dbReference type="GO" id="GO:0006886">
    <property type="term" value="P:intracellular protein transport"/>
    <property type="evidence" value="ECO:0007669"/>
    <property type="project" value="TreeGrafter"/>
</dbReference>
<accession>A0A814SA73</accession>
<gene>
    <name evidence="15" type="ORF">FNK824_LOCUS4140</name>
    <name evidence="17" type="ORF">JBS370_LOCUS11574</name>
    <name evidence="13" type="ORF">JXQ802_LOCUS35462</name>
    <name evidence="14" type="ORF">JXQ802_LOCUS35772</name>
    <name evidence="16" type="ORF">OTI717_LOCUS14558</name>
    <name evidence="11" type="ORF">PYM288_LOCUS21927</name>
    <name evidence="9" type="ORF">RFH988_LOCUS19439</name>
    <name evidence="12" type="ORF">SEV965_LOCUS18364</name>
    <name evidence="10" type="ORF">ZHD862_LOCUS17913</name>
</gene>
<feature type="domain" description="PDZ" evidence="6">
    <location>
        <begin position="33"/>
        <end position="126"/>
    </location>
</feature>
<dbReference type="EMBL" id="CAJNOO010001137">
    <property type="protein sequence ID" value="CAF1103405.1"/>
    <property type="molecule type" value="Genomic_DNA"/>
</dbReference>
<evidence type="ECO:0000256" key="3">
    <source>
        <dbReference type="ARBA" id="ARBA00022753"/>
    </source>
</evidence>
<dbReference type="PROSITE" id="PS50195">
    <property type="entry name" value="PX"/>
    <property type="match status" value="1"/>
</dbReference>
<feature type="domain" description="PX" evidence="7">
    <location>
        <begin position="149"/>
        <end position="259"/>
    </location>
</feature>
<evidence type="ECO:0000313" key="13">
    <source>
        <dbReference type="EMBL" id="CAF1414260.1"/>
    </source>
</evidence>
<dbReference type="PROSITE" id="PS50106">
    <property type="entry name" value="PDZ"/>
    <property type="match status" value="1"/>
</dbReference>
<dbReference type="Proteomes" id="UP000663889">
    <property type="component" value="Unassembled WGS sequence"/>
</dbReference>
<keyword evidence="4" id="KW-0446">Lipid-binding</keyword>
<dbReference type="SUPFAM" id="SSF64268">
    <property type="entry name" value="PX domain"/>
    <property type="match status" value="1"/>
</dbReference>
<dbReference type="SMART" id="SM00228">
    <property type="entry name" value="PDZ"/>
    <property type="match status" value="1"/>
</dbReference>
<dbReference type="SUPFAM" id="SSF54236">
    <property type="entry name" value="Ubiquitin-like"/>
    <property type="match status" value="1"/>
</dbReference>
<dbReference type="FunFam" id="3.10.20.90:FF:000210">
    <property type="entry name" value="Putative Sorting nexin-27"/>
    <property type="match status" value="1"/>
</dbReference>
<evidence type="ECO:0000256" key="1">
    <source>
        <dbReference type="ARBA" id="ARBA00004184"/>
    </source>
</evidence>
<dbReference type="InterPro" id="IPR036871">
    <property type="entry name" value="PX_dom_sf"/>
</dbReference>
<evidence type="ECO:0000313" key="17">
    <source>
        <dbReference type="EMBL" id="CAF3733743.1"/>
    </source>
</evidence>
<dbReference type="EMBL" id="CAJOBE010000294">
    <property type="protein sequence ID" value="CAF3615666.1"/>
    <property type="molecule type" value="Genomic_DNA"/>
</dbReference>
<dbReference type="Proteomes" id="UP000663882">
    <property type="component" value="Unassembled WGS sequence"/>
</dbReference>
<evidence type="ECO:0000313" key="19">
    <source>
        <dbReference type="Proteomes" id="UP000663870"/>
    </source>
</evidence>
<dbReference type="EMBL" id="CAJNOT010000907">
    <property type="protein sequence ID" value="CAF1107081.1"/>
    <property type="molecule type" value="Genomic_DNA"/>
</dbReference>
<dbReference type="PROSITE" id="PS50200">
    <property type="entry name" value="RA"/>
    <property type="match status" value="1"/>
</dbReference>
<dbReference type="InterPro" id="IPR000159">
    <property type="entry name" value="RA_dom"/>
</dbReference>
<dbReference type="Pfam" id="PF00787">
    <property type="entry name" value="PX"/>
    <property type="match status" value="1"/>
</dbReference>
<organism evidence="11 18">
    <name type="scientific">Rotaria sordida</name>
    <dbReference type="NCBI Taxonomy" id="392033"/>
    <lineage>
        <taxon>Eukaryota</taxon>
        <taxon>Metazoa</taxon>
        <taxon>Spiralia</taxon>
        <taxon>Gnathifera</taxon>
        <taxon>Rotifera</taxon>
        <taxon>Eurotatoria</taxon>
        <taxon>Bdelloidea</taxon>
        <taxon>Philodinida</taxon>
        <taxon>Philodinidae</taxon>
        <taxon>Rotaria</taxon>
    </lineage>
</organism>
<evidence type="ECO:0000313" key="18">
    <source>
        <dbReference type="Proteomes" id="UP000663854"/>
    </source>
</evidence>
<dbReference type="Proteomes" id="UP000663836">
    <property type="component" value="Unassembled WGS sequence"/>
</dbReference>
<sequence length="524" mass="59706">MDIASSIQKVSSSGIITNTIQPTTTTISNAPRSIIVRKSSNGFGFNVRGQVFEGGQVKAIHGTLYGPLQHVSAVSNRGSAEKAGLCVGDKILEVNGVDVEGASHKQVVDLIKHSGDELNLVVIASAGDETHSDVHSGEESSGSSNDYTERRSLAITIPDYSLLEVHDEKFYVFNIHIAGRHLCSRRYREFASLHQQLKQEFPDFPFSPLPKKWPFKLSDQQLDARRRGLEQYLDKICSVRVVGDCDLVQEFLSADVYERDSISIDVEIKIMLPDRSVTILKIKRFTTTDKVYEAVVEKINLPQQCAPFFYLFEILDYTFERKLRPNEYPHQIYVQNCCTANTTCLCLRKFVFSPTIENQLLKYPLARDYLYREAIDQLSRAENSTVDQRSALKTFDEIEYIKYAQTFTDIYNTITFPLCPCSSRKDNGCVILSLNSTRLRLHACTDDGQLEANQIADFEWTTIGRYCVDEQYFIFEYKRSTMKVAKPVKLQTPFGQFMYDCFECILRELQLTTNNNNEEDKPNV</sequence>
<dbReference type="EMBL" id="CAJNOL010001792">
    <property type="protein sequence ID" value="CAF1419571.1"/>
    <property type="molecule type" value="Genomic_DNA"/>
</dbReference>
<dbReference type="AlphaFoldDB" id="A0A814SA73"/>
<dbReference type="Gene3D" id="3.30.1520.10">
    <property type="entry name" value="Phox-like domain"/>
    <property type="match status" value="1"/>
</dbReference>
<dbReference type="FunFam" id="3.30.1520.10:FF:000003">
    <property type="entry name" value="sorting nexin-27 isoform X2"/>
    <property type="match status" value="1"/>
</dbReference>
<dbReference type="InterPro" id="IPR001683">
    <property type="entry name" value="PX_dom"/>
</dbReference>
<dbReference type="EMBL" id="CAJNOU010001091">
    <property type="protein sequence ID" value="CAF1149393.1"/>
    <property type="molecule type" value="Genomic_DNA"/>
</dbReference>
<dbReference type="PANTHER" id="PTHR12431">
    <property type="entry name" value="SORTING NEXIN 17 AND 27"/>
    <property type="match status" value="1"/>
</dbReference>
<dbReference type="EMBL" id="CAJNOL010001752">
    <property type="protein sequence ID" value="CAF1414260.1"/>
    <property type="molecule type" value="Genomic_DNA"/>
</dbReference>
<dbReference type="SUPFAM" id="SSF50156">
    <property type="entry name" value="PDZ domain-like"/>
    <property type="match status" value="1"/>
</dbReference>
<reference evidence="11" key="1">
    <citation type="submission" date="2021-02" db="EMBL/GenBank/DDBJ databases">
        <authorList>
            <person name="Nowell W R."/>
        </authorList>
    </citation>
    <scope>NUCLEOTIDE SEQUENCE</scope>
</reference>
<evidence type="ECO:0000313" key="11">
    <source>
        <dbReference type="EMBL" id="CAF1145288.1"/>
    </source>
</evidence>
<evidence type="ECO:0000256" key="5">
    <source>
        <dbReference type="ARBA" id="ARBA00023136"/>
    </source>
</evidence>
<dbReference type="Gene3D" id="3.10.20.90">
    <property type="entry name" value="Phosphatidylinositol 3-kinase Catalytic Subunit, Chain A, domain 1"/>
    <property type="match status" value="1"/>
</dbReference>
<dbReference type="GO" id="GO:0032456">
    <property type="term" value="P:endocytic recycling"/>
    <property type="evidence" value="ECO:0007669"/>
    <property type="project" value="TreeGrafter"/>
</dbReference>
<dbReference type="SMART" id="SM00312">
    <property type="entry name" value="PX"/>
    <property type="match status" value="1"/>
</dbReference>
<comment type="subcellular location">
    <subcellularLocation>
        <location evidence="2">Early endosome</location>
    </subcellularLocation>
    <subcellularLocation>
        <location evidence="1">Endomembrane system</location>
        <topology evidence="1">Peripheral membrane protein</topology>
    </subcellularLocation>
</comment>
<proteinExistence type="predicted"/>
<keyword evidence="3" id="KW-0967">Endosome</keyword>
<dbReference type="Gene3D" id="2.30.42.10">
    <property type="match status" value="1"/>
</dbReference>
<dbReference type="InterPro" id="IPR036034">
    <property type="entry name" value="PDZ_sf"/>
</dbReference>
<evidence type="ECO:0000313" key="14">
    <source>
        <dbReference type="EMBL" id="CAF1419571.1"/>
    </source>
</evidence>
<evidence type="ECO:0000259" key="8">
    <source>
        <dbReference type="PROSITE" id="PS50200"/>
    </source>
</evidence>